<keyword evidence="1" id="KW-0472">Membrane</keyword>
<proteinExistence type="predicted"/>
<sequence>MELLQEILVFITFAIAVGYMFTKFVYKPKFIFGSKKKSGKACETSCGSCH</sequence>
<feature type="transmembrane region" description="Helical" evidence="1">
    <location>
        <begin position="6"/>
        <end position="26"/>
    </location>
</feature>
<evidence type="ECO:0000256" key="1">
    <source>
        <dbReference type="SAM" id="Phobius"/>
    </source>
</evidence>
<gene>
    <name evidence="2" type="ORF">SAMN06296241_1051</name>
</gene>
<dbReference type="AlphaFoldDB" id="A0A285X3E1"/>
<dbReference type="Proteomes" id="UP000219193">
    <property type="component" value="Unassembled WGS sequence"/>
</dbReference>
<organism evidence="2 3">
    <name type="scientific">Salinimicrobium sediminis</name>
    <dbReference type="NCBI Taxonomy" id="1343891"/>
    <lineage>
        <taxon>Bacteria</taxon>
        <taxon>Pseudomonadati</taxon>
        <taxon>Bacteroidota</taxon>
        <taxon>Flavobacteriia</taxon>
        <taxon>Flavobacteriales</taxon>
        <taxon>Flavobacteriaceae</taxon>
        <taxon>Salinimicrobium</taxon>
    </lineage>
</organism>
<keyword evidence="1" id="KW-0812">Transmembrane</keyword>
<evidence type="ECO:0000313" key="2">
    <source>
        <dbReference type="EMBL" id="SOC79526.1"/>
    </source>
</evidence>
<reference evidence="3" key="1">
    <citation type="submission" date="2017-09" db="EMBL/GenBank/DDBJ databases">
        <authorList>
            <person name="Varghese N."/>
            <person name="Submissions S."/>
        </authorList>
    </citation>
    <scope>NUCLEOTIDE SEQUENCE [LARGE SCALE GENOMIC DNA]</scope>
    <source>
        <strain evidence="3">CGMCC 1.12641</strain>
    </source>
</reference>
<keyword evidence="3" id="KW-1185">Reference proteome</keyword>
<dbReference type="RefSeq" id="WP_168024094.1">
    <property type="nucleotide sequence ID" value="NZ_OCMF01000001.1"/>
</dbReference>
<accession>A0A285X3E1</accession>
<keyword evidence="1" id="KW-1133">Transmembrane helix</keyword>
<dbReference type="EMBL" id="OCMF01000001">
    <property type="protein sequence ID" value="SOC79526.1"/>
    <property type="molecule type" value="Genomic_DNA"/>
</dbReference>
<evidence type="ECO:0008006" key="4">
    <source>
        <dbReference type="Google" id="ProtNLM"/>
    </source>
</evidence>
<name>A0A285X3E1_9FLAO</name>
<evidence type="ECO:0000313" key="3">
    <source>
        <dbReference type="Proteomes" id="UP000219193"/>
    </source>
</evidence>
<protein>
    <recommendedName>
        <fullName evidence="4">Virus attachment protein p12 family protein</fullName>
    </recommendedName>
</protein>